<dbReference type="SUPFAM" id="SSF48452">
    <property type="entry name" value="TPR-like"/>
    <property type="match status" value="2"/>
</dbReference>
<sequence length="1069" mass="121081">MATAVLPEANLSIICGGGENPTVDIVSIPSLPQLLPHYQPRDETSWIREVFSHHFPTARVLLFRYDFARSPTDVSWLQILRQGTTLLYGLVHQRSQTNEMNRPLVFICHSFGGMVLKQALISAQQGPEFSSILESIIGVLFFGCIHNHTPATFENACIKCAALEMRIPLIKPEISSYFNGRDNWANLRDTLDKFRKLDIRFPIWSYCETRKTPYRTHRFRPAASSVICAEPLARLNIHNEQFFQVDMDHLQISKFPTRGHPLFQDILEVLNGRLAACKRVQISEETTNNGGRETEASNTTPSGSGIVTPSSPKGPEELGRSTKPRTRQLRLPCQTILPHKENLNFTGRSDVLAHIYSVLKPDKPDGKPNAQAVFALCGLGGVGKTQVAIRFAKDYESSFQAVLFAHADEPANLIADFARFAVELGLVDQEEPDYLYSCDQLKKWFEETDVPWLLILDNADNPNNTLLDFWPRCDRGAILITSRAKALAAKFNCQILPPLREEEAIDLLIKLTGMGSINMLDTYPLDGRNHDGHQEQREAARQIVRRLGCLPLGIYQAANLIVNDSCFFTEFLSAYDYHDLFTSTEDTGLFRNPNEEPYRHTLLNVWSMNFDSLSEDSQHLINVLSFFNPDMIEVEMLASGAKKAFSAGVSGWSTIDDARKLTKQKAMILQSSLLDQNHATKTLSMHRLVQAACQQRMGQKERQDAFHMASSLLHYIWPVAPRKSRHRPDLWPAQGRLIPHVLSLCRFYEDSQRQKGATLTGTMEFAELLYNASWHNYERGTFEHSEPLLRTAEQYCLGHDGCELILADIYGARASVATETNQPSSALGNFKLQYESIDRAVKRGMVELPDIRFCFGLGGMGNGTHGMGQYEEAELWYRRCFEAFEGLNADKRMYGGNLAFCLIWQGKLDEAQRVLDPIINSVPDTGFRTGYIMYPLGNLQIARGELGKAFKTHSEALKIYQLNLGDNHRRTADLCHKVGWHHHARKEYAQAVELLNRALAVFEARPAWYRNERARTKYKLGCVLQDMGKLKEGTRLVNEAEQIRRDIVGPNALPGDERDFDMLVMFWSR</sequence>
<dbReference type="InterPro" id="IPR019734">
    <property type="entry name" value="TPR_rpt"/>
</dbReference>
<dbReference type="InterPro" id="IPR027417">
    <property type="entry name" value="P-loop_NTPase"/>
</dbReference>
<dbReference type="Pfam" id="PF25000">
    <property type="entry name" value="DUF7779"/>
    <property type="match status" value="1"/>
</dbReference>
<dbReference type="AlphaFoldDB" id="A0AA40ECB9"/>
<organism evidence="3 4">
    <name type="scientific">Lasiosphaeris hirsuta</name>
    <dbReference type="NCBI Taxonomy" id="260670"/>
    <lineage>
        <taxon>Eukaryota</taxon>
        <taxon>Fungi</taxon>
        <taxon>Dikarya</taxon>
        <taxon>Ascomycota</taxon>
        <taxon>Pezizomycotina</taxon>
        <taxon>Sordariomycetes</taxon>
        <taxon>Sordariomycetidae</taxon>
        <taxon>Sordariales</taxon>
        <taxon>Lasiosphaeriaceae</taxon>
        <taxon>Lasiosphaeris</taxon>
    </lineage>
</organism>
<dbReference type="EMBL" id="JAUKUA010000001">
    <property type="protein sequence ID" value="KAK0730143.1"/>
    <property type="molecule type" value="Genomic_DNA"/>
</dbReference>
<evidence type="ECO:0000313" key="3">
    <source>
        <dbReference type="EMBL" id="KAK0730143.1"/>
    </source>
</evidence>
<evidence type="ECO:0000259" key="2">
    <source>
        <dbReference type="Pfam" id="PF25000"/>
    </source>
</evidence>
<keyword evidence="4" id="KW-1185">Reference proteome</keyword>
<dbReference type="SUPFAM" id="SSF52540">
    <property type="entry name" value="P-loop containing nucleoside triphosphate hydrolases"/>
    <property type="match status" value="1"/>
</dbReference>
<feature type="region of interest" description="Disordered" evidence="1">
    <location>
        <begin position="285"/>
        <end position="329"/>
    </location>
</feature>
<dbReference type="Proteomes" id="UP001172102">
    <property type="component" value="Unassembled WGS sequence"/>
</dbReference>
<evidence type="ECO:0000313" key="4">
    <source>
        <dbReference type="Proteomes" id="UP001172102"/>
    </source>
</evidence>
<reference evidence="3" key="1">
    <citation type="submission" date="2023-06" db="EMBL/GenBank/DDBJ databases">
        <title>Genome-scale phylogeny and comparative genomics of the fungal order Sordariales.</title>
        <authorList>
            <consortium name="Lawrence Berkeley National Laboratory"/>
            <person name="Hensen N."/>
            <person name="Bonometti L."/>
            <person name="Westerberg I."/>
            <person name="Brannstrom I.O."/>
            <person name="Guillou S."/>
            <person name="Cros-Aarteil S."/>
            <person name="Calhoun S."/>
            <person name="Haridas S."/>
            <person name="Kuo A."/>
            <person name="Mondo S."/>
            <person name="Pangilinan J."/>
            <person name="Riley R."/>
            <person name="Labutti K."/>
            <person name="Andreopoulos B."/>
            <person name="Lipzen A."/>
            <person name="Chen C."/>
            <person name="Yanf M."/>
            <person name="Daum C."/>
            <person name="Ng V."/>
            <person name="Clum A."/>
            <person name="Steindorff A."/>
            <person name="Ohm R."/>
            <person name="Martin F."/>
            <person name="Silar P."/>
            <person name="Natvig D."/>
            <person name="Lalanne C."/>
            <person name="Gautier V."/>
            <person name="Ament-Velasquez S.L."/>
            <person name="Kruys A."/>
            <person name="Hutchinson M.I."/>
            <person name="Powell A.J."/>
            <person name="Barry K."/>
            <person name="Miller A.N."/>
            <person name="Grigoriev I.V."/>
            <person name="Debuchy R."/>
            <person name="Gladieux P."/>
            <person name="Thoren M.H."/>
            <person name="Johannesson H."/>
        </authorList>
    </citation>
    <scope>NUCLEOTIDE SEQUENCE</scope>
    <source>
        <strain evidence="3">SMH4607-1</strain>
    </source>
</reference>
<comment type="caution">
    <text evidence="3">The sequence shown here is derived from an EMBL/GenBank/DDBJ whole genome shotgun (WGS) entry which is preliminary data.</text>
</comment>
<protein>
    <recommendedName>
        <fullName evidence="2">DUF7779 domain-containing protein</fullName>
    </recommendedName>
</protein>
<feature type="compositionally biased region" description="Polar residues" evidence="1">
    <location>
        <begin position="296"/>
        <end position="311"/>
    </location>
</feature>
<dbReference type="Pfam" id="PF13424">
    <property type="entry name" value="TPR_12"/>
    <property type="match status" value="1"/>
</dbReference>
<dbReference type="SMART" id="SM00028">
    <property type="entry name" value="TPR"/>
    <property type="match status" value="4"/>
</dbReference>
<proteinExistence type="predicted"/>
<accession>A0AA40ECB9</accession>
<dbReference type="InterPro" id="IPR056681">
    <property type="entry name" value="DUF7779"/>
</dbReference>
<feature type="domain" description="DUF7779" evidence="2">
    <location>
        <begin position="608"/>
        <end position="701"/>
    </location>
</feature>
<dbReference type="PANTHER" id="PTHR35205">
    <property type="entry name" value="NB-ARC AND TPR DOMAIN PROTEIN"/>
    <property type="match status" value="1"/>
</dbReference>
<dbReference type="Gene3D" id="1.25.40.10">
    <property type="entry name" value="Tetratricopeptide repeat domain"/>
    <property type="match status" value="2"/>
</dbReference>
<gene>
    <name evidence="3" type="ORF">B0H67DRAFT_560920</name>
</gene>
<dbReference type="Gene3D" id="3.40.50.300">
    <property type="entry name" value="P-loop containing nucleotide triphosphate hydrolases"/>
    <property type="match status" value="1"/>
</dbReference>
<dbReference type="PANTHER" id="PTHR35205:SF1">
    <property type="entry name" value="ZU5 DOMAIN-CONTAINING PROTEIN"/>
    <property type="match status" value="1"/>
</dbReference>
<dbReference type="InterPro" id="IPR011990">
    <property type="entry name" value="TPR-like_helical_dom_sf"/>
</dbReference>
<name>A0AA40ECB9_9PEZI</name>
<evidence type="ECO:0000256" key="1">
    <source>
        <dbReference type="SAM" id="MobiDB-lite"/>
    </source>
</evidence>